<sequence>MTTLLRPAGEATHPGRRRAGFGLTLILLRVLATVHALLVLSQPVSIGQYLSGLYDWVGVHAFGASMVILSAMLLSVFTIGYAVTGGRLWVAAVGPALFLAEGLQIGMGYQRNLALHVPLGVAIVVATLVFAGWSWNRAAARPRSGR</sequence>
<accession>A0ABP7EIL9</accession>
<reference evidence="3" key="1">
    <citation type="journal article" date="2019" name="Int. J. Syst. Evol. Microbiol.">
        <title>The Global Catalogue of Microorganisms (GCM) 10K type strain sequencing project: providing services to taxonomists for standard genome sequencing and annotation.</title>
        <authorList>
            <consortium name="The Broad Institute Genomics Platform"/>
            <consortium name="The Broad Institute Genome Sequencing Center for Infectious Disease"/>
            <person name="Wu L."/>
            <person name="Ma J."/>
        </authorList>
    </citation>
    <scope>NUCLEOTIDE SEQUENCE [LARGE SCALE GENOMIC DNA]</scope>
    <source>
        <strain evidence="3">JCM 16548</strain>
    </source>
</reference>
<comment type="caution">
    <text evidence="2">The sequence shown here is derived from an EMBL/GenBank/DDBJ whole genome shotgun (WGS) entry which is preliminary data.</text>
</comment>
<name>A0ABP7EIL9_9ACTN</name>
<evidence type="ECO:0008006" key="4">
    <source>
        <dbReference type="Google" id="ProtNLM"/>
    </source>
</evidence>
<dbReference type="RefSeq" id="WP_344814661.1">
    <property type="nucleotide sequence ID" value="NZ_BAAAYX010000032.1"/>
</dbReference>
<feature type="transmembrane region" description="Helical" evidence="1">
    <location>
        <begin position="88"/>
        <end position="107"/>
    </location>
</feature>
<organism evidence="2 3">
    <name type="scientific">Microlunatus aurantiacus</name>
    <dbReference type="NCBI Taxonomy" id="446786"/>
    <lineage>
        <taxon>Bacteria</taxon>
        <taxon>Bacillati</taxon>
        <taxon>Actinomycetota</taxon>
        <taxon>Actinomycetes</taxon>
        <taxon>Propionibacteriales</taxon>
        <taxon>Propionibacteriaceae</taxon>
        <taxon>Microlunatus</taxon>
    </lineage>
</organism>
<evidence type="ECO:0000313" key="2">
    <source>
        <dbReference type="EMBL" id="GAA3719466.1"/>
    </source>
</evidence>
<dbReference type="EMBL" id="BAAAYX010000032">
    <property type="protein sequence ID" value="GAA3719466.1"/>
    <property type="molecule type" value="Genomic_DNA"/>
</dbReference>
<keyword evidence="3" id="KW-1185">Reference proteome</keyword>
<keyword evidence="1" id="KW-1133">Transmembrane helix</keyword>
<feature type="transmembrane region" description="Helical" evidence="1">
    <location>
        <begin position="113"/>
        <end position="136"/>
    </location>
</feature>
<protein>
    <recommendedName>
        <fullName evidence="4">Oxidoreductase</fullName>
    </recommendedName>
</protein>
<evidence type="ECO:0000256" key="1">
    <source>
        <dbReference type="SAM" id="Phobius"/>
    </source>
</evidence>
<keyword evidence="1" id="KW-0472">Membrane</keyword>
<feature type="transmembrane region" description="Helical" evidence="1">
    <location>
        <begin position="61"/>
        <end position="81"/>
    </location>
</feature>
<proteinExistence type="predicted"/>
<feature type="transmembrane region" description="Helical" evidence="1">
    <location>
        <begin position="21"/>
        <end position="41"/>
    </location>
</feature>
<dbReference type="Proteomes" id="UP001500051">
    <property type="component" value="Unassembled WGS sequence"/>
</dbReference>
<gene>
    <name evidence="2" type="ORF">GCM10022204_44480</name>
</gene>
<evidence type="ECO:0000313" key="3">
    <source>
        <dbReference type="Proteomes" id="UP001500051"/>
    </source>
</evidence>
<keyword evidence="1" id="KW-0812">Transmembrane</keyword>